<dbReference type="EMBL" id="JBJJXI010000077">
    <property type="protein sequence ID" value="KAL3395839.1"/>
    <property type="molecule type" value="Genomic_DNA"/>
</dbReference>
<dbReference type="InterPro" id="IPR023561">
    <property type="entry name" value="Carbonic_anhydrase_a-class"/>
</dbReference>
<evidence type="ECO:0000256" key="2">
    <source>
        <dbReference type="ARBA" id="ARBA00022723"/>
    </source>
</evidence>
<proteinExistence type="inferred from homology"/>
<evidence type="ECO:0000313" key="7">
    <source>
        <dbReference type="Proteomes" id="UP001627154"/>
    </source>
</evidence>
<reference evidence="6 7" key="1">
    <citation type="journal article" date="2024" name="bioRxiv">
        <title>A reference genome for Trichogramma kaykai: A tiny desert-dwelling parasitoid wasp with competing sex-ratio distorters.</title>
        <authorList>
            <person name="Culotta J."/>
            <person name="Lindsey A.R."/>
        </authorList>
    </citation>
    <scope>NUCLEOTIDE SEQUENCE [LARGE SCALE GENOMIC DNA]</scope>
    <source>
        <strain evidence="6 7">KSX58</strain>
    </source>
</reference>
<keyword evidence="4" id="KW-0456">Lyase</keyword>
<dbReference type="CDD" id="cd00326">
    <property type="entry name" value="alpha_CA"/>
    <property type="match status" value="1"/>
</dbReference>
<protein>
    <recommendedName>
        <fullName evidence="4">Carbonic anhydrase</fullName>
        <ecNumber evidence="4">4.2.1.1</ecNumber>
    </recommendedName>
</protein>
<dbReference type="PROSITE" id="PS00162">
    <property type="entry name" value="ALPHA_CA_1"/>
    <property type="match status" value="1"/>
</dbReference>
<keyword evidence="3 4" id="KW-0862">Zinc</keyword>
<dbReference type="InterPro" id="IPR036398">
    <property type="entry name" value="CA_dom_sf"/>
</dbReference>
<dbReference type="InterPro" id="IPR018338">
    <property type="entry name" value="Carbonic_anhydrase_a-class_CS"/>
</dbReference>
<accession>A0ABD2WSL7</accession>
<dbReference type="PANTHER" id="PTHR18952">
    <property type="entry name" value="CARBONIC ANHYDRASE"/>
    <property type="match status" value="1"/>
</dbReference>
<evidence type="ECO:0000256" key="1">
    <source>
        <dbReference type="ARBA" id="ARBA00010718"/>
    </source>
</evidence>
<dbReference type="AlphaFoldDB" id="A0ABD2WSL7"/>
<comment type="function">
    <text evidence="4">Reversible hydration of carbon dioxide.</text>
</comment>
<dbReference type="GO" id="GO:0008270">
    <property type="term" value="F:zinc ion binding"/>
    <property type="evidence" value="ECO:0007669"/>
    <property type="project" value="UniProtKB-UniRule"/>
</dbReference>
<dbReference type="PROSITE" id="PS51144">
    <property type="entry name" value="ALPHA_CA_2"/>
    <property type="match status" value="1"/>
</dbReference>
<evidence type="ECO:0000313" key="6">
    <source>
        <dbReference type="EMBL" id="KAL3395839.1"/>
    </source>
</evidence>
<comment type="catalytic activity">
    <reaction evidence="4">
        <text>hydrogencarbonate + H(+) = CO2 + H2O</text>
        <dbReference type="Rhea" id="RHEA:10748"/>
        <dbReference type="ChEBI" id="CHEBI:15377"/>
        <dbReference type="ChEBI" id="CHEBI:15378"/>
        <dbReference type="ChEBI" id="CHEBI:16526"/>
        <dbReference type="ChEBI" id="CHEBI:17544"/>
        <dbReference type="EC" id="4.2.1.1"/>
    </reaction>
</comment>
<evidence type="ECO:0000259" key="5">
    <source>
        <dbReference type="PROSITE" id="PS51144"/>
    </source>
</evidence>
<organism evidence="6 7">
    <name type="scientific">Trichogramma kaykai</name>
    <dbReference type="NCBI Taxonomy" id="54128"/>
    <lineage>
        <taxon>Eukaryota</taxon>
        <taxon>Metazoa</taxon>
        <taxon>Ecdysozoa</taxon>
        <taxon>Arthropoda</taxon>
        <taxon>Hexapoda</taxon>
        <taxon>Insecta</taxon>
        <taxon>Pterygota</taxon>
        <taxon>Neoptera</taxon>
        <taxon>Endopterygota</taxon>
        <taxon>Hymenoptera</taxon>
        <taxon>Apocrita</taxon>
        <taxon>Proctotrupomorpha</taxon>
        <taxon>Chalcidoidea</taxon>
        <taxon>Trichogrammatidae</taxon>
        <taxon>Trichogramma</taxon>
    </lineage>
</organism>
<dbReference type="Proteomes" id="UP001627154">
    <property type="component" value="Unassembled WGS sequence"/>
</dbReference>
<dbReference type="InterPro" id="IPR001148">
    <property type="entry name" value="CA_dom"/>
</dbReference>
<sequence>MVTDNELKSVNRRRQSPIDIETEDVRCVRICARPLTLENHWLQDGEATITNNGLYPVIRLGGDRKPSLLKYGPLASDTYEFENLHFHWGEDNCRGSEHTINGTWYSLEAHALHWNRKYSSMSECLKQEDGFCVLGFLFIVTDDVDCPSFALLERITEHLKDIHDYKSKKTIESNCLMWIRKYINTDKYFTYRGSLTTGDFQECVTWIVFPDAIPIRADQLDEFRKMKNHHNKNIKNNSRPVQHLYNRIVYQVVH</sequence>
<dbReference type="SUPFAM" id="SSF51069">
    <property type="entry name" value="Carbonic anhydrase"/>
    <property type="match status" value="1"/>
</dbReference>
<keyword evidence="7" id="KW-1185">Reference proteome</keyword>
<dbReference type="Pfam" id="PF00194">
    <property type="entry name" value="Carb_anhydrase"/>
    <property type="match status" value="1"/>
</dbReference>
<dbReference type="EC" id="4.2.1.1" evidence="4"/>
<comment type="caution">
    <text evidence="6">The sequence shown here is derived from an EMBL/GenBank/DDBJ whole genome shotgun (WGS) entry which is preliminary data.</text>
</comment>
<dbReference type="Gene3D" id="3.10.200.10">
    <property type="entry name" value="Alpha carbonic anhydrase"/>
    <property type="match status" value="1"/>
</dbReference>
<gene>
    <name evidence="6" type="ORF">TKK_010151</name>
</gene>
<feature type="domain" description="Alpha-carbonic anhydrase" evidence="5">
    <location>
        <begin position="1"/>
        <end position="253"/>
    </location>
</feature>
<comment type="cofactor">
    <cofactor evidence="4">
        <name>Zn(2+)</name>
        <dbReference type="ChEBI" id="CHEBI:29105"/>
    </cofactor>
</comment>
<dbReference type="PANTHER" id="PTHR18952:SF124">
    <property type="entry name" value="CARBONIC ANHYDRASE 7"/>
    <property type="match status" value="1"/>
</dbReference>
<name>A0ABD2WSL7_9HYME</name>
<dbReference type="GO" id="GO:0004089">
    <property type="term" value="F:carbonate dehydratase activity"/>
    <property type="evidence" value="ECO:0007669"/>
    <property type="project" value="UniProtKB-UniRule"/>
</dbReference>
<evidence type="ECO:0000256" key="3">
    <source>
        <dbReference type="ARBA" id="ARBA00022833"/>
    </source>
</evidence>
<keyword evidence="2 4" id="KW-0479">Metal-binding</keyword>
<dbReference type="SMART" id="SM01057">
    <property type="entry name" value="Carb_anhydrase"/>
    <property type="match status" value="1"/>
</dbReference>
<comment type="similarity">
    <text evidence="1 4">Belongs to the alpha-carbonic anhydrase family.</text>
</comment>
<evidence type="ECO:0000256" key="4">
    <source>
        <dbReference type="RuleBase" id="RU367011"/>
    </source>
</evidence>